<protein>
    <recommendedName>
        <fullName evidence="2">2TM domain-containing protein</fullName>
    </recommendedName>
</protein>
<keyword evidence="1" id="KW-0812">Transmembrane</keyword>
<feature type="transmembrane region" description="Helical" evidence="1">
    <location>
        <begin position="20"/>
        <end position="40"/>
    </location>
</feature>
<organism evidence="3 4">
    <name type="scientific">Methanobrevibacter ruminantium (strain ATCC 35063 / DSM 1093 / JCM 13430 / OCM 146 / M1)</name>
    <name type="common">Methanobacterium ruminantium</name>
    <dbReference type="NCBI Taxonomy" id="634498"/>
    <lineage>
        <taxon>Archaea</taxon>
        <taxon>Methanobacteriati</taxon>
        <taxon>Methanobacteriota</taxon>
        <taxon>Methanomada group</taxon>
        <taxon>Methanobacteria</taxon>
        <taxon>Methanobacteriales</taxon>
        <taxon>Methanobacteriaceae</taxon>
        <taxon>Methanobrevibacter</taxon>
    </lineage>
</organism>
<name>D3E3S0_METRM</name>
<dbReference type="InterPro" id="IPR025698">
    <property type="entry name" value="2TM_dom"/>
</dbReference>
<evidence type="ECO:0000256" key="1">
    <source>
        <dbReference type="SAM" id="Phobius"/>
    </source>
</evidence>
<keyword evidence="1" id="KW-0472">Membrane</keyword>
<feature type="transmembrane region" description="Helical" evidence="1">
    <location>
        <begin position="46"/>
        <end position="64"/>
    </location>
</feature>
<evidence type="ECO:0000259" key="2">
    <source>
        <dbReference type="Pfam" id="PF13239"/>
    </source>
</evidence>
<dbReference type="GeneID" id="8770982"/>
<reference evidence="3 4" key="1">
    <citation type="journal article" date="2010" name="PLoS ONE">
        <title>The genome sequence of the rumen methanogen Methanobrevibacter ruminantium reveals new possibilities for controlling ruminant methane emissions.</title>
        <authorList>
            <person name="Leahy S.C."/>
            <person name="Kelly W.J."/>
            <person name="Altermann E."/>
            <person name="Ronimus R.S."/>
            <person name="Yeoman C.J."/>
            <person name="Pacheco D.M."/>
            <person name="Li D."/>
            <person name="Kong Z."/>
            <person name="McTavish S."/>
            <person name="Sang C."/>
            <person name="Lambie S.C."/>
            <person name="Janssen P.H."/>
            <person name="Dey D."/>
            <person name="Attwood G.T."/>
        </authorList>
    </citation>
    <scope>NUCLEOTIDE SEQUENCE [LARGE SCALE GENOMIC DNA]</scope>
    <source>
        <strain evidence="4">ATCC 35063 / DSM 1093 / JCM 13430 / OCM 146 / M1</strain>
    </source>
</reference>
<dbReference type="HOGENOM" id="CLU_173284_0_1_2"/>
<gene>
    <name evidence="3" type="ordered locus">mru_1331</name>
</gene>
<feature type="domain" description="2TM" evidence="2">
    <location>
        <begin position="8"/>
        <end position="86"/>
    </location>
</feature>
<dbReference type="eggNOG" id="arCOG03230">
    <property type="taxonomic scope" value="Archaea"/>
</dbReference>
<dbReference type="Pfam" id="PF13239">
    <property type="entry name" value="2TM"/>
    <property type="match status" value="1"/>
</dbReference>
<keyword evidence="4" id="KW-1185">Reference proteome</keyword>
<dbReference type="EMBL" id="CP001719">
    <property type="protein sequence ID" value="ADC47181.1"/>
    <property type="molecule type" value="Genomic_DNA"/>
</dbReference>
<proteinExistence type="predicted"/>
<dbReference type="PATRIC" id="fig|634498.28.peg.1335"/>
<dbReference type="KEGG" id="mru:mru_1331"/>
<sequence length="90" mass="10919">MSDDELYRRAERKVDEKIGFYKHLYSYIGVNILLFAINAITSFGKWWFYWVTIFWGIGIVIHFLKTFVLTGKLEDNREEMIQKEMEKMKK</sequence>
<keyword evidence="1" id="KW-1133">Transmembrane helix</keyword>
<evidence type="ECO:0000313" key="3">
    <source>
        <dbReference type="EMBL" id="ADC47181.1"/>
    </source>
</evidence>
<dbReference type="AlphaFoldDB" id="D3E3S0"/>
<dbReference type="RefSeq" id="WP_012956130.1">
    <property type="nucleotide sequence ID" value="NC_013790.1"/>
</dbReference>
<accession>D3E3S0</accession>
<dbReference type="OrthoDB" id="141933at2157"/>
<dbReference type="Proteomes" id="UP000008680">
    <property type="component" value="Chromosome"/>
</dbReference>
<evidence type="ECO:0000313" key="4">
    <source>
        <dbReference type="Proteomes" id="UP000008680"/>
    </source>
</evidence>